<name>A0A316YQ44_9BASI</name>
<feature type="compositionally biased region" description="Basic and acidic residues" evidence="1">
    <location>
        <begin position="122"/>
        <end position="132"/>
    </location>
</feature>
<dbReference type="RefSeq" id="XP_025378858.1">
    <property type="nucleotide sequence ID" value="XM_025521087.1"/>
</dbReference>
<dbReference type="InParanoid" id="A0A316YQ44"/>
<feature type="compositionally biased region" description="Polar residues" evidence="1">
    <location>
        <begin position="230"/>
        <end position="242"/>
    </location>
</feature>
<dbReference type="GeneID" id="37043003"/>
<dbReference type="Proteomes" id="UP000245768">
    <property type="component" value="Unassembled WGS sequence"/>
</dbReference>
<feature type="compositionally biased region" description="Basic and acidic residues" evidence="1">
    <location>
        <begin position="99"/>
        <end position="108"/>
    </location>
</feature>
<feature type="compositionally biased region" description="Basic and acidic residues" evidence="1">
    <location>
        <begin position="198"/>
        <end position="228"/>
    </location>
</feature>
<accession>A0A316YQ44</accession>
<feature type="compositionally biased region" description="Polar residues" evidence="1">
    <location>
        <begin position="343"/>
        <end position="359"/>
    </location>
</feature>
<protein>
    <submittedName>
        <fullName evidence="2">Uncharacterized protein</fullName>
    </submittedName>
</protein>
<proteinExistence type="predicted"/>
<dbReference type="EMBL" id="KZ819635">
    <property type="protein sequence ID" value="PWN91660.1"/>
    <property type="molecule type" value="Genomic_DNA"/>
</dbReference>
<feature type="region of interest" description="Disordered" evidence="1">
    <location>
        <begin position="198"/>
        <end position="366"/>
    </location>
</feature>
<feature type="compositionally biased region" description="Basic and acidic residues" evidence="1">
    <location>
        <begin position="246"/>
        <end position="259"/>
    </location>
</feature>
<sequence length="366" mass="40724">MVLQNKYKARASRRYNAARGGSSSERGRGRGGPGKSRGGSRMDKASFPELSGEKEEEDGEGDDDGEEQEESEEEGGEQDIQSSERGKYARRKLQSNAWRYEEKEVDPHAEEEEEEPEVDLTALREKVSKLDSSRTTNALSSRKELEDILAKHDEDDADVDRSLSHLLHRQRIRDGKGESSKLMTSRFRLDDAELAELEKEGRRLQEEKEKAQGPRAHMERFKEDRGKATGESTSAKTISLNIGSGRGKERTTDQEEANRRATTRRRTAEVSTLYDDDGHDGDQKILDDLLEASLSKTRIRPPQKQPQGLGNSISPSEDALAKERARTKGQPAVRILQGGAPSASRTEGSAAQSQSNDNQDFLDGVL</sequence>
<evidence type="ECO:0000256" key="1">
    <source>
        <dbReference type="SAM" id="MobiDB-lite"/>
    </source>
</evidence>
<gene>
    <name evidence="2" type="ORF">FA10DRAFT_265504</name>
</gene>
<evidence type="ECO:0000313" key="2">
    <source>
        <dbReference type="EMBL" id="PWN91660.1"/>
    </source>
</evidence>
<feature type="compositionally biased region" description="Acidic residues" evidence="1">
    <location>
        <begin position="54"/>
        <end position="77"/>
    </location>
</feature>
<dbReference type="OrthoDB" id="3363351at2759"/>
<evidence type="ECO:0000313" key="3">
    <source>
        <dbReference type="Proteomes" id="UP000245768"/>
    </source>
</evidence>
<feature type="compositionally biased region" description="Acidic residues" evidence="1">
    <location>
        <begin position="109"/>
        <end position="118"/>
    </location>
</feature>
<keyword evidence="3" id="KW-1185">Reference proteome</keyword>
<feature type="compositionally biased region" description="Polar residues" evidence="1">
    <location>
        <begin position="305"/>
        <end position="315"/>
    </location>
</feature>
<feature type="region of interest" description="Disordered" evidence="1">
    <location>
        <begin position="1"/>
        <end position="140"/>
    </location>
</feature>
<dbReference type="AlphaFoldDB" id="A0A316YQ44"/>
<organism evidence="2 3">
    <name type="scientific">Acaromyces ingoldii</name>
    <dbReference type="NCBI Taxonomy" id="215250"/>
    <lineage>
        <taxon>Eukaryota</taxon>
        <taxon>Fungi</taxon>
        <taxon>Dikarya</taxon>
        <taxon>Basidiomycota</taxon>
        <taxon>Ustilaginomycotina</taxon>
        <taxon>Exobasidiomycetes</taxon>
        <taxon>Exobasidiales</taxon>
        <taxon>Cryptobasidiaceae</taxon>
        <taxon>Acaromyces</taxon>
    </lineage>
</organism>
<reference evidence="2 3" key="1">
    <citation type="journal article" date="2018" name="Mol. Biol. Evol.">
        <title>Broad Genomic Sampling Reveals a Smut Pathogenic Ancestry of the Fungal Clade Ustilaginomycotina.</title>
        <authorList>
            <person name="Kijpornyongpan T."/>
            <person name="Mondo S.J."/>
            <person name="Barry K."/>
            <person name="Sandor L."/>
            <person name="Lee J."/>
            <person name="Lipzen A."/>
            <person name="Pangilinan J."/>
            <person name="LaButti K."/>
            <person name="Hainaut M."/>
            <person name="Henrissat B."/>
            <person name="Grigoriev I.V."/>
            <person name="Spatafora J.W."/>
            <person name="Aime M.C."/>
        </authorList>
    </citation>
    <scope>NUCLEOTIDE SEQUENCE [LARGE SCALE GENOMIC DNA]</scope>
    <source>
        <strain evidence="2 3">MCA 4198</strain>
    </source>
</reference>